<keyword evidence="3" id="KW-1185">Reference proteome</keyword>
<sequence length="150" mass="16301">MKWYRNAGALVFVPAALIATGAQATSQPAVATDSAVYVERVSAGAGRRLEPARTLARGDRIVTVVTWYRMGGQGGFVITNPLPQRLAYQESAQDNQEVSVDGGRNWGRLETMRVGNRMATPEDVTHVRWRIPATMAAQGRGQIAYSGIVR</sequence>
<evidence type="ECO:0008006" key="4">
    <source>
        <dbReference type="Google" id="ProtNLM"/>
    </source>
</evidence>
<dbReference type="RefSeq" id="WP_229814096.1">
    <property type="nucleotide sequence ID" value="NZ_BMZA01000009.1"/>
</dbReference>
<protein>
    <recommendedName>
        <fullName evidence="4">DUF11 domain-containing protein</fullName>
    </recommendedName>
</protein>
<dbReference type="AlphaFoldDB" id="A0A918PHM3"/>
<feature type="chain" id="PRO_5037020641" description="DUF11 domain-containing protein" evidence="1">
    <location>
        <begin position="25"/>
        <end position="150"/>
    </location>
</feature>
<feature type="signal peptide" evidence="1">
    <location>
        <begin position="1"/>
        <end position="24"/>
    </location>
</feature>
<evidence type="ECO:0000256" key="1">
    <source>
        <dbReference type="SAM" id="SignalP"/>
    </source>
</evidence>
<gene>
    <name evidence="2" type="ORF">GCM10011614_24720</name>
</gene>
<evidence type="ECO:0000313" key="3">
    <source>
        <dbReference type="Proteomes" id="UP000648075"/>
    </source>
</evidence>
<evidence type="ECO:0000313" key="2">
    <source>
        <dbReference type="EMBL" id="GGZ08870.1"/>
    </source>
</evidence>
<accession>A0A918PHM3</accession>
<proteinExistence type="predicted"/>
<dbReference type="EMBL" id="BMZA01000009">
    <property type="protein sequence ID" value="GGZ08870.1"/>
    <property type="molecule type" value="Genomic_DNA"/>
</dbReference>
<keyword evidence="1" id="KW-0732">Signal</keyword>
<dbReference type="Proteomes" id="UP000648075">
    <property type="component" value="Unassembled WGS sequence"/>
</dbReference>
<name>A0A918PHM3_9SPHN</name>
<organism evidence="2 3">
    <name type="scientific">Novosphingobium colocasiae</name>
    <dbReference type="NCBI Taxonomy" id="1256513"/>
    <lineage>
        <taxon>Bacteria</taxon>
        <taxon>Pseudomonadati</taxon>
        <taxon>Pseudomonadota</taxon>
        <taxon>Alphaproteobacteria</taxon>
        <taxon>Sphingomonadales</taxon>
        <taxon>Sphingomonadaceae</taxon>
        <taxon>Novosphingobium</taxon>
    </lineage>
</organism>
<comment type="caution">
    <text evidence="2">The sequence shown here is derived from an EMBL/GenBank/DDBJ whole genome shotgun (WGS) entry which is preliminary data.</text>
</comment>
<reference evidence="2" key="1">
    <citation type="journal article" date="2014" name="Int. J. Syst. Evol. Microbiol.">
        <title>Complete genome sequence of Corynebacterium casei LMG S-19264T (=DSM 44701T), isolated from a smear-ripened cheese.</title>
        <authorList>
            <consortium name="US DOE Joint Genome Institute (JGI-PGF)"/>
            <person name="Walter F."/>
            <person name="Albersmeier A."/>
            <person name="Kalinowski J."/>
            <person name="Ruckert C."/>
        </authorList>
    </citation>
    <scope>NUCLEOTIDE SEQUENCE</scope>
    <source>
        <strain evidence="2">KCTC 32255</strain>
    </source>
</reference>
<reference evidence="2" key="2">
    <citation type="submission" date="2020-09" db="EMBL/GenBank/DDBJ databases">
        <authorList>
            <person name="Sun Q."/>
            <person name="Kim S."/>
        </authorList>
    </citation>
    <scope>NUCLEOTIDE SEQUENCE</scope>
    <source>
        <strain evidence="2">KCTC 32255</strain>
    </source>
</reference>